<evidence type="ECO:0000256" key="3">
    <source>
        <dbReference type="ARBA" id="ARBA00023004"/>
    </source>
</evidence>
<dbReference type="SMART" id="SM00316">
    <property type="entry name" value="S1"/>
    <property type="match status" value="4"/>
</dbReference>
<protein>
    <recommendedName>
        <fullName evidence="6">4-hydroxy-3-methylbut-2-enyl diphosphate reductase</fullName>
        <shortName evidence="6">HMBPP reductase</shortName>
        <ecNumber evidence="6">1.17.7.4</ecNumber>
    </recommendedName>
</protein>
<dbReference type="PANTHER" id="PTHR30426:SF0">
    <property type="entry name" value="4-HYDROXY-3-METHYLBUT-2-ENYL DIPHOSPHATE REDUCTASE"/>
    <property type="match status" value="1"/>
</dbReference>
<feature type="binding site" evidence="6">
    <location>
        <position position="72"/>
    </location>
    <ligand>
        <name>(2E)-4-hydroxy-3-methylbut-2-enyl diphosphate</name>
        <dbReference type="ChEBI" id="CHEBI:128753"/>
    </ligand>
</feature>
<evidence type="ECO:0000313" key="9">
    <source>
        <dbReference type="EMBL" id="ATW24105.1"/>
    </source>
</evidence>
<feature type="binding site" evidence="6">
    <location>
        <position position="72"/>
    </location>
    <ligand>
        <name>dimethylallyl diphosphate</name>
        <dbReference type="ChEBI" id="CHEBI:57623"/>
    </ligand>
</feature>
<dbReference type="GO" id="GO:0005737">
    <property type="term" value="C:cytoplasm"/>
    <property type="evidence" value="ECO:0007669"/>
    <property type="project" value="UniProtKB-ARBA"/>
</dbReference>
<gene>
    <name evidence="6" type="primary">ispH</name>
    <name evidence="9" type="ORF">DCMF_04310</name>
</gene>
<comment type="catalytic activity">
    <reaction evidence="6">
        <text>isopentenyl diphosphate + 2 oxidized [2Fe-2S]-[ferredoxin] + H2O = (2E)-4-hydroxy-3-methylbut-2-enyl diphosphate + 2 reduced [2Fe-2S]-[ferredoxin] + 2 H(+)</text>
        <dbReference type="Rhea" id="RHEA:24488"/>
        <dbReference type="Rhea" id="RHEA-COMP:10000"/>
        <dbReference type="Rhea" id="RHEA-COMP:10001"/>
        <dbReference type="ChEBI" id="CHEBI:15377"/>
        <dbReference type="ChEBI" id="CHEBI:15378"/>
        <dbReference type="ChEBI" id="CHEBI:33737"/>
        <dbReference type="ChEBI" id="CHEBI:33738"/>
        <dbReference type="ChEBI" id="CHEBI:128753"/>
        <dbReference type="ChEBI" id="CHEBI:128769"/>
        <dbReference type="EC" id="1.17.7.4"/>
    </reaction>
</comment>
<feature type="binding site" evidence="6">
    <location>
        <position position="188"/>
    </location>
    <ligand>
        <name>[4Fe-4S] cluster</name>
        <dbReference type="ChEBI" id="CHEBI:49883"/>
    </ligand>
</feature>
<dbReference type="NCBIfam" id="TIGR00216">
    <property type="entry name" value="ispH_lytB"/>
    <property type="match status" value="1"/>
</dbReference>
<feature type="binding site" evidence="6">
    <location>
        <position position="260"/>
    </location>
    <ligand>
        <name>dimethylallyl diphosphate</name>
        <dbReference type="ChEBI" id="CHEBI:57623"/>
    </ligand>
</feature>
<dbReference type="Gene3D" id="3.40.50.11270">
    <property type="match status" value="1"/>
</dbReference>
<dbReference type="Proteomes" id="UP000323521">
    <property type="component" value="Chromosome"/>
</dbReference>
<keyword evidence="1 6" id="KW-0004">4Fe-4S</keyword>
<dbReference type="Gene3D" id="2.40.50.140">
    <property type="entry name" value="Nucleic acid-binding proteins"/>
    <property type="match status" value="4"/>
</dbReference>
<feature type="binding site" evidence="6">
    <location>
        <position position="160"/>
    </location>
    <ligand>
        <name>(2E)-4-hydroxy-3-methylbut-2-enyl diphosphate</name>
        <dbReference type="ChEBI" id="CHEBI:128753"/>
    </ligand>
</feature>
<dbReference type="NCBIfam" id="NF002187">
    <property type="entry name" value="PRK01045.1-1"/>
    <property type="match status" value="1"/>
</dbReference>
<evidence type="ECO:0000256" key="5">
    <source>
        <dbReference type="ARBA" id="ARBA00025604"/>
    </source>
</evidence>
<dbReference type="InterPro" id="IPR003451">
    <property type="entry name" value="LytB/IspH"/>
</dbReference>
<evidence type="ECO:0000313" key="10">
    <source>
        <dbReference type="Proteomes" id="UP000323521"/>
    </source>
</evidence>
<dbReference type="FunFam" id="2.40.50.140:FF:000051">
    <property type="entry name" value="RNA-binding transcriptional accessory protein"/>
    <property type="match status" value="1"/>
</dbReference>
<feature type="binding site" evidence="6">
    <location>
        <position position="72"/>
    </location>
    <ligand>
        <name>isopentenyl diphosphate</name>
        <dbReference type="ChEBI" id="CHEBI:128769"/>
    </ligand>
</feature>
<feature type="compositionally biased region" description="Low complexity" evidence="7">
    <location>
        <begin position="296"/>
        <end position="312"/>
    </location>
</feature>
<comment type="similarity">
    <text evidence="6">Belongs to the IspH family.</text>
</comment>
<feature type="binding site" evidence="6">
    <location>
        <position position="122"/>
    </location>
    <ligand>
        <name>isopentenyl diphosphate</name>
        <dbReference type="ChEBI" id="CHEBI:128769"/>
    </ligand>
</feature>
<keyword evidence="2 6" id="KW-0479">Metal-binding</keyword>
<feature type="binding site" evidence="6">
    <location>
        <position position="40"/>
    </location>
    <ligand>
        <name>dimethylallyl diphosphate</name>
        <dbReference type="ChEBI" id="CHEBI:57623"/>
    </ligand>
</feature>
<comment type="caution">
    <text evidence="6">Lacks conserved residue(s) required for the propagation of feature annotation.</text>
</comment>
<keyword evidence="6" id="KW-0560">Oxidoreductase</keyword>
<proteinExistence type="inferred from homology"/>
<feature type="binding site" evidence="6">
    <location>
        <position position="218"/>
    </location>
    <ligand>
        <name>dimethylallyl diphosphate</name>
        <dbReference type="ChEBI" id="CHEBI:57623"/>
    </ligand>
</feature>
<dbReference type="OrthoDB" id="9804077at2"/>
<evidence type="ECO:0000259" key="8">
    <source>
        <dbReference type="PROSITE" id="PS50126"/>
    </source>
</evidence>
<feature type="compositionally biased region" description="Polar residues" evidence="7">
    <location>
        <begin position="284"/>
        <end position="293"/>
    </location>
</feature>
<feature type="binding site" evidence="6">
    <location>
        <position position="122"/>
    </location>
    <ligand>
        <name>dimethylallyl diphosphate</name>
        <dbReference type="ChEBI" id="CHEBI:57623"/>
    </ligand>
</feature>
<feature type="binding site" evidence="6">
    <location>
        <position position="12"/>
    </location>
    <ligand>
        <name>[4Fe-4S] cluster</name>
        <dbReference type="ChEBI" id="CHEBI:49883"/>
    </ligand>
</feature>
<feature type="domain" description="S1 motif" evidence="8">
    <location>
        <begin position="501"/>
        <end position="569"/>
    </location>
</feature>
<dbReference type="GO" id="GO:0046872">
    <property type="term" value="F:metal ion binding"/>
    <property type="evidence" value="ECO:0007669"/>
    <property type="project" value="UniProtKB-KW"/>
</dbReference>
<dbReference type="GO" id="GO:0019288">
    <property type="term" value="P:isopentenyl diphosphate biosynthetic process, methylerythritol 4-phosphate pathway"/>
    <property type="evidence" value="ECO:0007669"/>
    <property type="project" value="UniProtKB-UniRule"/>
</dbReference>
<comment type="catalytic activity">
    <reaction evidence="6">
        <text>dimethylallyl diphosphate + 2 oxidized [2Fe-2S]-[ferredoxin] + H2O = (2E)-4-hydroxy-3-methylbut-2-enyl diphosphate + 2 reduced [2Fe-2S]-[ferredoxin] + 2 H(+)</text>
        <dbReference type="Rhea" id="RHEA:24825"/>
        <dbReference type="Rhea" id="RHEA-COMP:10000"/>
        <dbReference type="Rhea" id="RHEA-COMP:10001"/>
        <dbReference type="ChEBI" id="CHEBI:15377"/>
        <dbReference type="ChEBI" id="CHEBI:15378"/>
        <dbReference type="ChEBI" id="CHEBI:33737"/>
        <dbReference type="ChEBI" id="CHEBI:33738"/>
        <dbReference type="ChEBI" id="CHEBI:57623"/>
        <dbReference type="ChEBI" id="CHEBI:128753"/>
        <dbReference type="EC" id="1.17.7.4"/>
    </reaction>
</comment>
<dbReference type="CDD" id="cd05687">
    <property type="entry name" value="S1_RPS1_repeat_ec1_hs1"/>
    <property type="match status" value="1"/>
</dbReference>
<evidence type="ECO:0000256" key="1">
    <source>
        <dbReference type="ARBA" id="ARBA00022485"/>
    </source>
</evidence>
<dbReference type="AlphaFoldDB" id="A0A3G1KPN9"/>
<feature type="binding site" evidence="6">
    <location>
        <position position="40"/>
    </location>
    <ligand>
        <name>(2E)-4-hydroxy-3-methylbut-2-enyl diphosphate</name>
        <dbReference type="ChEBI" id="CHEBI:128753"/>
    </ligand>
</feature>
<dbReference type="InterPro" id="IPR003029">
    <property type="entry name" value="S1_domain"/>
</dbReference>
<feature type="binding site" evidence="6">
    <location>
        <position position="260"/>
    </location>
    <ligand>
        <name>isopentenyl diphosphate</name>
        <dbReference type="ChEBI" id="CHEBI:128769"/>
    </ligand>
</feature>
<feature type="binding site" evidence="6">
    <location>
        <position position="40"/>
    </location>
    <ligand>
        <name>isopentenyl diphosphate</name>
        <dbReference type="ChEBI" id="CHEBI:128769"/>
    </ligand>
</feature>
<comment type="pathway">
    <text evidence="6">Isoprenoid biosynthesis; isopentenyl diphosphate biosynthesis via DXP pathway; isopentenyl diphosphate from 1-deoxy-D-xylulose 5-phosphate: step 6/6.</text>
</comment>
<comment type="function">
    <text evidence="6">Catalyzes the conversion of 1-hydroxy-2-methyl-2-(E)-butenyl 4-diphosphate (HMBPP) into a mixture of isopentenyl diphosphate (IPP) and dimethylallyl diphosphate (DMAPP). Acts in the terminal step of the DOXP/MEP pathway for isoprenoid precursor biosynthesis.</text>
</comment>
<dbReference type="GO" id="GO:0051539">
    <property type="term" value="F:4 iron, 4 sulfur cluster binding"/>
    <property type="evidence" value="ECO:0007669"/>
    <property type="project" value="UniProtKB-UniRule"/>
</dbReference>
<dbReference type="Pfam" id="PF02401">
    <property type="entry name" value="LYTB"/>
    <property type="match status" value="1"/>
</dbReference>
<evidence type="ECO:0000256" key="2">
    <source>
        <dbReference type="ARBA" id="ARBA00022723"/>
    </source>
</evidence>
<reference evidence="9 10" key="1">
    <citation type="submission" date="2016-10" db="EMBL/GenBank/DDBJ databases">
        <title>Complete Genome Sequence of Peptococcaceae strain DCMF.</title>
        <authorList>
            <person name="Edwards R.J."/>
            <person name="Holland S.I."/>
            <person name="Deshpande N.P."/>
            <person name="Wong Y.K."/>
            <person name="Ertan H."/>
            <person name="Manefield M."/>
            <person name="Russell T.L."/>
            <person name="Lee M.J."/>
        </authorList>
    </citation>
    <scope>NUCLEOTIDE SEQUENCE [LARGE SCALE GENOMIC DNA]</scope>
    <source>
        <strain evidence="9 10">DCMF</strain>
    </source>
</reference>
<comment type="cofactor">
    <cofactor evidence="6">
        <name>[4Fe-4S] cluster</name>
        <dbReference type="ChEBI" id="CHEBI:49883"/>
    </cofactor>
    <text evidence="6">Binds 1 [4Fe-4S] cluster per subunit.</text>
</comment>
<dbReference type="InterPro" id="IPR012340">
    <property type="entry name" value="NA-bd_OB-fold"/>
</dbReference>
<organism evidence="9 10">
    <name type="scientific">Formimonas warabiya</name>
    <dbReference type="NCBI Taxonomy" id="1761012"/>
    <lineage>
        <taxon>Bacteria</taxon>
        <taxon>Bacillati</taxon>
        <taxon>Bacillota</taxon>
        <taxon>Clostridia</taxon>
        <taxon>Eubacteriales</taxon>
        <taxon>Peptococcaceae</taxon>
        <taxon>Candidatus Formimonas</taxon>
    </lineage>
</organism>
<dbReference type="NCBIfam" id="NF005208">
    <property type="entry name" value="PRK06676.1"/>
    <property type="match status" value="1"/>
</dbReference>
<dbReference type="InterPro" id="IPR035104">
    <property type="entry name" value="Ribosomal_protein_S1-like"/>
</dbReference>
<feature type="binding site" evidence="6">
    <location>
        <position position="218"/>
    </location>
    <ligand>
        <name>(2E)-4-hydroxy-3-methylbut-2-enyl diphosphate</name>
        <dbReference type="ChEBI" id="CHEBI:128753"/>
    </ligand>
</feature>
<keyword evidence="4 6" id="KW-0411">Iron-sulfur</keyword>
<dbReference type="KEGG" id="fwa:DCMF_04310"/>
<dbReference type="Pfam" id="PF00575">
    <property type="entry name" value="S1"/>
    <property type="match status" value="4"/>
</dbReference>
<keyword evidence="10" id="KW-1185">Reference proteome</keyword>
<feature type="binding site" evidence="6">
    <location>
        <position position="218"/>
    </location>
    <ligand>
        <name>isopentenyl diphosphate</name>
        <dbReference type="ChEBI" id="CHEBI:128769"/>
    </ligand>
</feature>
<sequence length="692" mass="75875">MRITVAENAGFCFGVKRALQYAEEAAAKFGEVFSLGPLIHNPQEVERLAHHGIKWVNDINEVEGRHVIIRSHGVSPEVFSASSEKNLEVIDATCPFVKRAQGYAKYLAEKGFSIVIVGDRNHPEVEGIIGWSNHTALVVESAEEAAEIPLGEKVGVIAQTTQPENSFQKVVEVLQRRNPQLKVFNTICHTTAERQNAAAALAKKVDVMFVIGGLNSANTKKLARISRETGTTTFHVEEASDIDVSWLTGVENVGITAGASTPDWIIEEVLQKMMEINEHEEQMTPENSNQSEIPEQELTPEAPEAEPTQPETSFAEAYDGEIKQVRRGERICGTVVQVRDGEVLVDVGSKSEGVIPRSELSFYEAENIHDAIKVGDQIEVLVLKRENDEGHPVLSKKRVDQEKVWENLGNACSSKEIVAGKVIEVVKGGLLVDVGVRGFVPASLVDLGYVEDLSSYVGKDLRMKIVECDRSKNKLVLSPKAVLEEELQNRKADTWAKLEEGITIKGVVRRLTNFGAFVDIGGVDGLLHVSEMAWYRVNHPSDVLKEGDSLEVYVLGVDRDHEKVSLGLKQLLPNPWTNAGEKYPVGSIVDAKVVRIAPFGAFVQVEPGIEGLVHISQLAPQRVAKTEDVVKPGDQVKVKVLGIDLEAKRMSLSIKEASGVTVEEEKKEENVVIPEEEGLGVTIGDMLKIDGE</sequence>
<dbReference type="PANTHER" id="PTHR30426">
    <property type="entry name" value="4-HYDROXY-3-METHYLBUT-2-ENYL DIPHOSPHATE REDUCTASE"/>
    <property type="match status" value="1"/>
</dbReference>
<accession>A0A3G1KPN9</accession>
<dbReference type="SUPFAM" id="SSF50249">
    <property type="entry name" value="Nucleic acid-binding proteins"/>
    <property type="match status" value="4"/>
</dbReference>
<feature type="binding site" evidence="6">
    <location>
        <position position="94"/>
    </location>
    <ligand>
        <name>[4Fe-4S] cluster</name>
        <dbReference type="ChEBI" id="CHEBI:49883"/>
    </ligand>
</feature>
<feature type="domain" description="S1 motif" evidence="8">
    <location>
        <begin position="586"/>
        <end position="655"/>
    </location>
</feature>
<feature type="binding site" evidence="6">
    <location>
        <position position="260"/>
    </location>
    <ligand>
        <name>(2E)-4-hydroxy-3-methylbut-2-enyl diphosphate</name>
        <dbReference type="ChEBI" id="CHEBI:128753"/>
    </ligand>
</feature>
<dbReference type="CDD" id="cd04465">
    <property type="entry name" value="S1_RPS1_repeat_ec2_hs2"/>
    <property type="match status" value="1"/>
</dbReference>
<dbReference type="CDD" id="cd05688">
    <property type="entry name" value="S1_RPS1_repeat_ec3"/>
    <property type="match status" value="1"/>
</dbReference>
<dbReference type="Gene3D" id="3.40.1010.20">
    <property type="entry name" value="4-hydroxy-3-methylbut-2-enyl diphosphate reductase, catalytic domain"/>
    <property type="match status" value="2"/>
</dbReference>
<dbReference type="PROSITE" id="PS50126">
    <property type="entry name" value="S1"/>
    <property type="match status" value="4"/>
</dbReference>
<evidence type="ECO:0000256" key="4">
    <source>
        <dbReference type="ARBA" id="ARBA00023014"/>
    </source>
</evidence>
<evidence type="ECO:0000256" key="7">
    <source>
        <dbReference type="SAM" id="MobiDB-lite"/>
    </source>
</evidence>
<feature type="active site" description="Proton donor" evidence="6">
    <location>
        <position position="124"/>
    </location>
</feature>
<dbReference type="NCBIfam" id="NF000907">
    <property type="entry name" value="PRK00087.1"/>
    <property type="match status" value="1"/>
</dbReference>
<dbReference type="HAMAP" id="MF_00191">
    <property type="entry name" value="IspH"/>
    <property type="match status" value="1"/>
</dbReference>
<dbReference type="RefSeq" id="WP_148133288.1">
    <property type="nucleotide sequence ID" value="NZ_CP017634.1"/>
</dbReference>
<dbReference type="EMBL" id="CP017634">
    <property type="protein sequence ID" value="ATW24105.1"/>
    <property type="molecule type" value="Genomic_DNA"/>
</dbReference>
<comment type="function">
    <text evidence="5">Binds mRNA; thus facilitating recognition of the initiation point. It is needed to translate mRNA with a short Shine-Dalgarno (SD) purine-rich sequence.</text>
</comment>
<dbReference type="PRINTS" id="PR00681">
    <property type="entry name" value="RIBOSOMALS1"/>
</dbReference>
<feature type="binding site" evidence="6">
    <location>
        <position position="216"/>
    </location>
    <ligand>
        <name>dimethylallyl diphosphate</name>
        <dbReference type="ChEBI" id="CHEBI:57623"/>
    </ligand>
</feature>
<feature type="region of interest" description="Disordered" evidence="7">
    <location>
        <begin position="280"/>
        <end position="315"/>
    </location>
</feature>
<feature type="binding site" evidence="6">
    <location>
        <position position="216"/>
    </location>
    <ligand>
        <name>isopentenyl diphosphate</name>
        <dbReference type="ChEBI" id="CHEBI:128769"/>
    </ligand>
</feature>
<feature type="binding site" evidence="6">
    <location>
        <position position="216"/>
    </location>
    <ligand>
        <name>(2E)-4-hydroxy-3-methylbut-2-enyl diphosphate</name>
        <dbReference type="ChEBI" id="CHEBI:128753"/>
    </ligand>
</feature>
<dbReference type="GO" id="GO:0051745">
    <property type="term" value="F:4-hydroxy-3-methylbut-2-enyl diphosphate reductase activity"/>
    <property type="evidence" value="ECO:0007669"/>
    <property type="project" value="UniProtKB-UniRule"/>
</dbReference>
<dbReference type="GO" id="GO:0016114">
    <property type="term" value="P:terpenoid biosynthetic process"/>
    <property type="evidence" value="ECO:0007669"/>
    <property type="project" value="UniProtKB-UniRule"/>
</dbReference>
<feature type="domain" description="S1 motif" evidence="8">
    <location>
        <begin position="328"/>
        <end position="397"/>
    </location>
</feature>
<dbReference type="EC" id="1.17.7.4" evidence="6"/>
<dbReference type="GO" id="GO:0050992">
    <property type="term" value="P:dimethylallyl diphosphate biosynthetic process"/>
    <property type="evidence" value="ECO:0007669"/>
    <property type="project" value="UniProtKB-UniRule"/>
</dbReference>
<evidence type="ECO:0000256" key="6">
    <source>
        <dbReference type="HAMAP-Rule" id="MF_00191"/>
    </source>
</evidence>
<keyword evidence="3 6" id="KW-0408">Iron</keyword>
<keyword evidence="6" id="KW-0414">Isoprene biosynthesis</keyword>
<dbReference type="FunFam" id="2.40.50.140:FF:000103">
    <property type="entry name" value="protein RRP5 homolog"/>
    <property type="match status" value="1"/>
</dbReference>
<dbReference type="CDD" id="cd13944">
    <property type="entry name" value="lytB_ispH"/>
    <property type="match status" value="1"/>
</dbReference>
<feature type="binding site" evidence="6">
    <location>
        <position position="122"/>
    </location>
    <ligand>
        <name>(2E)-4-hydroxy-3-methylbut-2-enyl diphosphate</name>
        <dbReference type="ChEBI" id="CHEBI:128753"/>
    </ligand>
</feature>
<dbReference type="UniPathway" id="UPA00059">
    <property type="reaction ID" value="UER00105"/>
</dbReference>
<feature type="domain" description="S1 motif" evidence="8">
    <location>
        <begin position="415"/>
        <end position="480"/>
    </location>
</feature>
<name>A0A3G1KPN9_FORW1</name>
<dbReference type="UniPathway" id="UPA00056">
    <property type="reaction ID" value="UER00097"/>
</dbReference>
<comment type="pathway">
    <text evidence="6">Isoprenoid biosynthesis; dimethylallyl diphosphate biosynthesis; dimethylallyl diphosphate from (2E)-4-hydroxy-3-methylbutenyl diphosphate: step 1/1.</text>
</comment>
<dbReference type="GO" id="GO:0003729">
    <property type="term" value="F:mRNA binding"/>
    <property type="evidence" value="ECO:0007669"/>
    <property type="project" value="UniProtKB-ARBA"/>
</dbReference>